<evidence type="ECO:0000313" key="1">
    <source>
        <dbReference type="EMBL" id="NWK57783.1"/>
    </source>
</evidence>
<reference evidence="1 2" key="1">
    <citation type="submission" date="2020-07" db="EMBL/GenBank/DDBJ databases">
        <title>Roseicoccus Jingziensis gen. nov., sp. nov., isolated from coastal seawater.</title>
        <authorList>
            <person name="Feng X."/>
        </authorList>
    </citation>
    <scope>NUCLEOTIDE SEQUENCE [LARGE SCALE GENOMIC DNA]</scope>
    <source>
        <strain evidence="1 2">N1E253</strain>
    </source>
</reference>
<protein>
    <submittedName>
        <fullName evidence="1">Uncharacterized protein</fullName>
    </submittedName>
</protein>
<accession>A0A851GJT7</accession>
<gene>
    <name evidence="1" type="ORF">HW115_19345</name>
</gene>
<dbReference type="EMBL" id="JACBAZ010000037">
    <property type="protein sequence ID" value="NWK57783.1"/>
    <property type="molecule type" value="Genomic_DNA"/>
</dbReference>
<evidence type="ECO:0000313" key="2">
    <source>
        <dbReference type="Proteomes" id="UP000557872"/>
    </source>
</evidence>
<keyword evidence="2" id="KW-1185">Reference proteome</keyword>
<organism evidence="1 2">
    <name type="scientific">Oceaniferula marina</name>
    <dbReference type="NCBI Taxonomy" id="2748318"/>
    <lineage>
        <taxon>Bacteria</taxon>
        <taxon>Pseudomonadati</taxon>
        <taxon>Verrucomicrobiota</taxon>
        <taxon>Verrucomicrobiia</taxon>
        <taxon>Verrucomicrobiales</taxon>
        <taxon>Verrucomicrobiaceae</taxon>
        <taxon>Oceaniferula</taxon>
    </lineage>
</organism>
<sequence length="193" mass="21832">MAIAIVYSAAKAEEKLPAPLLEAFTKIDTILSDEVKATLKTKDPKQAEADIFGGDINDIINEESYDDLRSQLVARIERKLGFGIRHPDVGRLPMHPEVELFFVPYLVNDPTTQADILLELYMKRLRGLPTEWKKRLIKQRDLNVSMLERSLDYLMGDIQKMDPTVSVPLLKKMRAAIDKAEKKIAEQVAAPDS</sequence>
<comment type="caution">
    <text evidence="1">The sequence shown here is derived from an EMBL/GenBank/DDBJ whole genome shotgun (WGS) entry which is preliminary data.</text>
</comment>
<dbReference type="AlphaFoldDB" id="A0A851GJT7"/>
<proteinExistence type="predicted"/>
<dbReference type="Proteomes" id="UP000557872">
    <property type="component" value="Unassembled WGS sequence"/>
</dbReference>
<dbReference type="RefSeq" id="WP_178935262.1">
    <property type="nucleotide sequence ID" value="NZ_JACBAZ010000037.1"/>
</dbReference>
<name>A0A851GJT7_9BACT</name>